<dbReference type="InParanoid" id="A0A3Q7ILP7"/>
<evidence type="ECO:0000313" key="2">
    <source>
        <dbReference type="Proteomes" id="UP000004994"/>
    </source>
</evidence>
<keyword evidence="2" id="KW-1185">Reference proteome</keyword>
<protein>
    <submittedName>
        <fullName evidence="1">Uncharacterized protein</fullName>
    </submittedName>
</protein>
<sequence length="76" mass="8418">MKTKVYIQHTCIHLRTDLPEFRVAAVEGKKNCSSSTLLPVHHIGRFIVAPPAVLGGEIEDWLKSEIEEDEAKAGCC</sequence>
<dbReference type="EnsemblPlants" id="Solyc10g081680.1.1">
    <property type="protein sequence ID" value="Solyc10g081680.1.1.1"/>
    <property type="gene ID" value="Solyc10g081680.1"/>
</dbReference>
<dbReference type="PaxDb" id="4081-Solyc10g081680.1.1"/>
<reference evidence="1" key="2">
    <citation type="submission" date="2019-01" db="UniProtKB">
        <authorList>
            <consortium name="EnsemblPlants"/>
        </authorList>
    </citation>
    <scope>IDENTIFICATION</scope>
    <source>
        <strain evidence="1">cv. Heinz 1706</strain>
    </source>
</reference>
<reference evidence="1" key="1">
    <citation type="journal article" date="2012" name="Nature">
        <title>The tomato genome sequence provides insights into fleshy fruit evolution.</title>
        <authorList>
            <consortium name="Tomato Genome Consortium"/>
        </authorList>
    </citation>
    <scope>NUCLEOTIDE SEQUENCE [LARGE SCALE GENOMIC DNA]</scope>
    <source>
        <strain evidence="1">cv. Heinz 1706</strain>
    </source>
</reference>
<organism evidence="1">
    <name type="scientific">Solanum lycopersicum</name>
    <name type="common">Tomato</name>
    <name type="synonym">Lycopersicon esculentum</name>
    <dbReference type="NCBI Taxonomy" id="4081"/>
    <lineage>
        <taxon>Eukaryota</taxon>
        <taxon>Viridiplantae</taxon>
        <taxon>Streptophyta</taxon>
        <taxon>Embryophyta</taxon>
        <taxon>Tracheophyta</taxon>
        <taxon>Spermatophyta</taxon>
        <taxon>Magnoliopsida</taxon>
        <taxon>eudicotyledons</taxon>
        <taxon>Gunneridae</taxon>
        <taxon>Pentapetalae</taxon>
        <taxon>asterids</taxon>
        <taxon>lamiids</taxon>
        <taxon>Solanales</taxon>
        <taxon>Solanaceae</taxon>
        <taxon>Solanoideae</taxon>
        <taxon>Solaneae</taxon>
        <taxon>Solanum</taxon>
        <taxon>Solanum subgen. Lycopersicon</taxon>
    </lineage>
</organism>
<accession>A0A3Q7ILP7</accession>
<dbReference type="AlphaFoldDB" id="A0A3Q7ILP7"/>
<dbReference type="Proteomes" id="UP000004994">
    <property type="component" value="Chromosome 10"/>
</dbReference>
<name>A0A3Q7ILP7_SOLLC</name>
<evidence type="ECO:0000313" key="1">
    <source>
        <dbReference type="EnsemblPlants" id="Solyc10g081680.1.1.1"/>
    </source>
</evidence>
<proteinExistence type="predicted"/>
<dbReference type="Gramene" id="Solyc10g081680.1.1">
    <property type="protein sequence ID" value="Solyc10g081680.1.1.1"/>
    <property type="gene ID" value="Solyc10g081680.1"/>
</dbReference>